<protein>
    <submittedName>
        <fullName evidence="1">Uncharacterized protein</fullName>
    </submittedName>
</protein>
<proteinExistence type="predicted"/>
<dbReference type="AlphaFoldDB" id="A0A0Q9WQ63"/>
<dbReference type="Proteomes" id="UP000007798">
    <property type="component" value="Unassembled WGS sequence"/>
</dbReference>
<dbReference type="EMBL" id="CH963848">
    <property type="protein sequence ID" value="KRF97839.1"/>
    <property type="molecule type" value="Genomic_DNA"/>
</dbReference>
<evidence type="ECO:0000313" key="1">
    <source>
        <dbReference type="EMBL" id="KRF97839.1"/>
    </source>
</evidence>
<reference evidence="1 2" key="1">
    <citation type="journal article" date="2007" name="Nature">
        <title>Evolution of genes and genomes on the Drosophila phylogeny.</title>
        <authorList>
            <consortium name="Drosophila 12 Genomes Consortium"/>
            <person name="Clark A.G."/>
            <person name="Eisen M.B."/>
            <person name="Smith D.R."/>
            <person name="Bergman C.M."/>
            <person name="Oliver B."/>
            <person name="Markow T.A."/>
            <person name="Kaufman T.C."/>
            <person name="Kellis M."/>
            <person name="Gelbart W."/>
            <person name="Iyer V.N."/>
            <person name="Pollard D.A."/>
            <person name="Sackton T.B."/>
            <person name="Larracuente A.M."/>
            <person name="Singh N.D."/>
            <person name="Abad J.P."/>
            <person name="Abt D.N."/>
            <person name="Adryan B."/>
            <person name="Aguade M."/>
            <person name="Akashi H."/>
            <person name="Anderson W.W."/>
            <person name="Aquadro C.F."/>
            <person name="Ardell D.H."/>
            <person name="Arguello R."/>
            <person name="Artieri C.G."/>
            <person name="Barbash D.A."/>
            <person name="Barker D."/>
            <person name="Barsanti P."/>
            <person name="Batterham P."/>
            <person name="Batzoglou S."/>
            <person name="Begun D."/>
            <person name="Bhutkar A."/>
            <person name="Blanco E."/>
            <person name="Bosak S.A."/>
            <person name="Bradley R.K."/>
            <person name="Brand A.D."/>
            <person name="Brent M.R."/>
            <person name="Brooks A.N."/>
            <person name="Brown R.H."/>
            <person name="Butlin R.K."/>
            <person name="Caggese C."/>
            <person name="Calvi B.R."/>
            <person name="Bernardo de Carvalho A."/>
            <person name="Caspi A."/>
            <person name="Castrezana S."/>
            <person name="Celniker S.E."/>
            <person name="Chang J.L."/>
            <person name="Chapple C."/>
            <person name="Chatterji S."/>
            <person name="Chinwalla A."/>
            <person name="Civetta A."/>
            <person name="Clifton S.W."/>
            <person name="Comeron J.M."/>
            <person name="Costello J.C."/>
            <person name="Coyne J.A."/>
            <person name="Daub J."/>
            <person name="David R.G."/>
            <person name="Delcher A.L."/>
            <person name="Delehaunty K."/>
            <person name="Do C.B."/>
            <person name="Ebling H."/>
            <person name="Edwards K."/>
            <person name="Eickbush T."/>
            <person name="Evans J.D."/>
            <person name="Filipski A."/>
            <person name="Findeiss S."/>
            <person name="Freyhult E."/>
            <person name="Fulton L."/>
            <person name="Fulton R."/>
            <person name="Garcia A.C."/>
            <person name="Gardiner A."/>
            <person name="Garfield D.A."/>
            <person name="Garvin B.E."/>
            <person name="Gibson G."/>
            <person name="Gilbert D."/>
            <person name="Gnerre S."/>
            <person name="Godfrey J."/>
            <person name="Good R."/>
            <person name="Gotea V."/>
            <person name="Gravely B."/>
            <person name="Greenberg A.J."/>
            <person name="Griffiths-Jones S."/>
            <person name="Gross S."/>
            <person name="Guigo R."/>
            <person name="Gustafson E.A."/>
            <person name="Haerty W."/>
            <person name="Hahn M.W."/>
            <person name="Halligan D.L."/>
            <person name="Halpern A.L."/>
            <person name="Halter G.M."/>
            <person name="Han M.V."/>
            <person name="Heger A."/>
            <person name="Hillier L."/>
            <person name="Hinrichs A.S."/>
            <person name="Holmes I."/>
            <person name="Hoskins R.A."/>
            <person name="Hubisz M.J."/>
            <person name="Hultmark D."/>
            <person name="Huntley M.A."/>
            <person name="Jaffe D.B."/>
            <person name="Jagadeeshan S."/>
            <person name="Jeck W.R."/>
            <person name="Johnson J."/>
            <person name="Jones C.D."/>
            <person name="Jordan W.C."/>
            <person name="Karpen G.H."/>
            <person name="Kataoka E."/>
            <person name="Keightley P.D."/>
            <person name="Kheradpour P."/>
            <person name="Kirkness E.F."/>
            <person name="Koerich L.B."/>
            <person name="Kristiansen K."/>
            <person name="Kudrna D."/>
            <person name="Kulathinal R.J."/>
            <person name="Kumar S."/>
            <person name="Kwok R."/>
            <person name="Lander E."/>
            <person name="Langley C.H."/>
            <person name="Lapoint R."/>
            <person name="Lazzaro B.P."/>
            <person name="Lee S.J."/>
            <person name="Levesque L."/>
            <person name="Li R."/>
            <person name="Lin C.F."/>
            <person name="Lin M.F."/>
            <person name="Lindblad-Toh K."/>
            <person name="Llopart A."/>
            <person name="Long M."/>
            <person name="Low L."/>
            <person name="Lozovsky E."/>
            <person name="Lu J."/>
            <person name="Luo M."/>
            <person name="Machado C.A."/>
            <person name="Makalowski W."/>
            <person name="Marzo M."/>
            <person name="Matsuda M."/>
            <person name="Matzkin L."/>
            <person name="McAllister B."/>
            <person name="McBride C.S."/>
            <person name="McKernan B."/>
            <person name="McKernan K."/>
            <person name="Mendez-Lago M."/>
            <person name="Minx P."/>
            <person name="Mollenhauer M.U."/>
            <person name="Montooth K."/>
            <person name="Mount S.M."/>
            <person name="Mu X."/>
            <person name="Myers E."/>
            <person name="Negre B."/>
            <person name="Newfeld S."/>
            <person name="Nielsen R."/>
            <person name="Noor M.A."/>
            <person name="O'Grady P."/>
            <person name="Pachter L."/>
            <person name="Papaceit M."/>
            <person name="Parisi M.J."/>
            <person name="Parisi M."/>
            <person name="Parts L."/>
            <person name="Pedersen J.S."/>
            <person name="Pesole G."/>
            <person name="Phillippy A.M."/>
            <person name="Ponting C.P."/>
            <person name="Pop M."/>
            <person name="Porcelli D."/>
            <person name="Powell J.R."/>
            <person name="Prohaska S."/>
            <person name="Pruitt K."/>
            <person name="Puig M."/>
            <person name="Quesneville H."/>
            <person name="Ram K.R."/>
            <person name="Rand D."/>
            <person name="Rasmussen M.D."/>
            <person name="Reed L.K."/>
            <person name="Reenan R."/>
            <person name="Reily A."/>
            <person name="Remington K.A."/>
            <person name="Rieger T.T."/>
            <person name="Ritchie M.G."/>
            <person name="Robin C."/>
            <person name="Rogers Y.H."/>
            <person name="Rohde C."/>
            <person name="Rozas J."/>
            <person name="Rubenfield M.J."/>
            <person name="Ruiz A."/>
            <person name="Russo S."/>
            <person name="Salzberg S.L."/>
            <person name="Sanchez-Gracia A."/>
            <person name="Saranga D.J."/>
            <person name="Sato H."/>
            <person name="Schaeffer S.W."/>
            <person name="Schatz M.C."/>
            <person name="Schlenke T."/>
            <person name="Schwartz R."/>
            <person name="Segarra C."/>
            <person name="Singh R.S."/>
            <person name="Sirot L."/>
            <person name="Sirota M."/>
            <person name="Sisneros N.B."/>
            <person name="Smith C.D."/>
            <person name="Smith T.F."/>
            <person name="Spieth J."/>
            <person name="Stage D.E."/>
            <person name="Stark A."/>
            <person name="Stephan W."/>
            <person name="Strausberg R.L."/>
            <person name="Strempel S."/>
            <person name="Sturgill D."/>
            <person name="Sutton G."/>
            <person name="Sutton G.G."/>
            <person name="Tao W."/>
            <person name="Teichmann S."/>
            <person name="Tobari Y.N."/>
            <person name="Tomimura Y."/>
            <person name="Tsolas J.M."/>
            <person name="Valente V.L."/>
            <person name="Venter E."/>
            <person name="Venter J.C."/>
            <person name="Vicario S."/>
            <person name="Vieira F.G."/>
            <person name="Vilella A.J."/>
            <person name="Villasante A."/>
            <person name="Walenz B."/>
            <person name="Wang J."/>
            <person name="Wasserman M."/>
            <person name="Watts T."/>
            <person name="Wilson D."/>
            <person name="Wilson R.K."/>
            <person name="Wing R.A."/>
            <person name="Wolfner M.F."/>
            <person name="Wong A."/>
            <person name="Wong G.K."/>
            <person name="Wu C.I."/>
            <person name="Wu G."/>
            <person name="Yamamoto D."/>
            <person name="Yang H.P."/>
            <person name="Yang S.P."/>
            <person name="Yorke J.A."/>
            <person name="Yoshida K."/>
            <person name="Zdobnov E."/>
            <person name="Zhang P."/>
            <person name="Zhang Y."/>
            <person name="Zimin A.V."/>
            <person name="Baldwin J."/>
            <person name="Abdouelleil A."/>
            <person name="Abdulkadir J."/>
            <person name="Abebe A."/>
            <person name="Abera B."/>
            <person name="Abreu J."/>
            <person name="Acer S.C."/>
            <person name="Aftuck L."/>
            <person name="Alexander A."/>
            <person name="An P."/>
            <person name="Anderson E."/>
            <person name="Anderson S."/>
            <person name="Arachi H."/>
            <person name="Azer M."/>
            <person name="Bachantsang P."/>
            <person name="Barry A."/>
            <person name="Bayul T."/>
            <person name="Berlin A."/>
            <person name="Bessette D."/>
            <person name="Bloom T."/>
            <person name="Blye J."/>
            <person name="Boguslavskiy L."/>
            <person name="Bonnet C."/>
            <person name="Boukhgalter B."/>
            <person name="Bourzgui I."/>
            <person name="Brown A."/>
            <person name="Cahill P."/>
            <person name="Channer S."/>
            <person name="Cheshatsang Y."/>
            <person name="Chuda L."/>
            <person name="Citroen M."/>
            <person name="Collymore A."/>
            <person name="Cooke P."/>
            <person name="Costello M."/>
            <person name="D'Aco K."/>
            <person name="Daza R."/>
            <person name="De Haan G."/>
            <person name="DeGray S."/>
            <person name="DeMaso C."/>
            <person name="Dhargay N."/>
            <person name="Dooley K."/>
            <person name="Dooley E."/>
            <person name="Doricent M."/>
            <person name="Dorje P."/>
            <person name="Dorjee K."/>
            <person name="Dupes A."/>
            <person name="Elong R."/>
            <person name="Falk J."/>
            <person name="Farina A."/>
            <person name="Faro S."/>
            <person name="Ferguson D."/>
            <person name="Fisher S."/>
            <person name="Foley C.D."/>
            <person name="Franke A."/>
            <person name="Friedrich D."/>
            <person name="Gadbois L."/>
            <person name="Gearin G."/>
            <person name="Gearin C.R."/>
            <person name="Giannoukos G."/>
            <person name="Goode T."/>
            <person name="Graham J."/>
            <person name="Grandbois E."/>
            <person name="Grewal S."/>
            <person name="Gyaltsen K."/>
            <person name="Hafez N."/>
            <person name="Hagos B."/>
            <person name="Hall J."/>
            <person name="Henson C."/>
            <person name="Hollinger A."/>
            <person name="Honan T."/>
            <person name="Huard M.D."/>
            <person name="Hughes L."/>
            <person name="Hurhula B."/>
            <person name="Husby M.E."/>
            <person name="Kamat A."/>
            <person name="Kanga B."/>
            <person name="Kashin S."/>
            <person name="Khazanovich D."/>
            <person name="Kisner P."/>
            <person name="Lance K."/>
            <person name="Lara M."/>
            <person name="Lee W."/>
            <person name="Lennon N."/>
            <person name="Letendre F."/>
            <person name="LeVine R."/>
            <person name="Lipovsky A."/>
            <person name="Liu X."/>
            <person name="Liu J."/>
            <person name="Liu S."/>
            <person name="Lokyitsang T."/>
            <person name="Lokyitsang Y."/>
            <person name="Lubonja R."/>
            <person name="Lui A."/>
            <person name="MacDonald P."/>
            <person name="Magnisalis V."/>
            <person name="Maru K."/>
            <person name="Matthews C."/>
            <person name="McCusker W."/>
            <person name="McDonough S."/>
            <person name="Mehta T."/>
            <person name="Meldrim J."/>
            <person name="Meneus L."/>
            <person name="Mihai O."/>
            <person name="Mihalev A."/>
            <person name="Mihova T."/>
            <person name="Mittelman R."/>
            <person name="Mlenga V."/>
            <person name="Montmayeur A."/>
            <person name="Mulrain L."/>
            <person name="Navidi A."/>
            <person name="Naylor J."/>
            <person name="Negash T."/>
            <person name="Nguyen T."/>
            <person name="Nguyen N."/>
            <person name="Nicol R."/>
            <person name="Norbu C."/>
            <person name="Norbu N."/>
            <person name="Novod N."/>
            <person name="O'Neill B."/>
            <person name="Osman S."/>
            <person name="Markiewicz E."/>
            <person name="Oyono O.L."/>
            <person name="Patti C."/>
            <person name="Phunkhang P."/>
            <person name="Pierre F."/>
            <person name="Priest M."/>
            <person name="Raghuraman S."/>
            <person name="Rege F."/>
            <person name="Reyes R."/>
            <person name="Rise C."/>
            <person name="Rogov P."/>
            <person name="Ross K."/>
            <person name="Ryan E."/>
            <person name="Settipalli S."/>
            <person name="Shea T."/>
            <person name="Sherpa N."/>
            <person name="Shi L."/>
            <person name="Shih D."/>
            <person name="Sparrow T."/>
            <person name="Spaulding J."/>
            <person name="Stalker J."/>
            <person name="Stange-Thomann N."/>
            <person name="Stavropoulos S."/>
            <person name="Stone C."/>
            <person name="Strader C."/>
            <person name="Tesfaye S."/>
            <person name="Thomson T."/>
            <person name="Thoulutsang Y."/>
            <person name="Thoulutsang D."/>
            <person name="Topham K."/>
            <person name="Topping I."/>
            <person name="Tsamla T."/>
            <person name="Vassiliev H."/>
            <person name="Vo A."/>
            <person name="Wangchuk T."/>
            <person name="Wangdi T."/>
            <person name="Weiand M."/>
            <person name="Wilkinson J."/>
            <person name="Wilson A."/>
            <person name="Yadav S."/>
            <person name="Young G."/>
            <person name="Yu Q."/>
            <person name="Zembek L."/>
            <person name="Zhong D."/>
            <person name="Zimmer A."/>
            <person name="Zwirko Z."/>
            <person name="Jaffe D.B."/>
            <person name="Alvarez P."/>
            <person name="Brockman W."/>
            <person name="Butler J."/>
            <person name="Chin C."/>
            <person name="Gnerre S."/>
            <person name="Grabherr M."/>
            <person name="Kleber M."/>
            <person name="Mauceli E."/>
            <person name="MacCallum I."/>
        </authorList>
    </citation>
    <scope>NUCLEOTIDE SEQUENCE [LARGE SCALE GENOMIC DNA]</scope>
    <source>
        <strain evidence="2">Tucson 14030-0811.24</strain>
    </source>
</reference>
<evidence type="ECO:0000313" key="2">
    <source>
        <dbReference type="Proteomes" id="UP000007798"/>
    </source>
</evidence>
<dbReference type="InParanoid" id="A0A0Q9WQ63"/>
<organism evidence="1 2">
    <name type="scientific">Drosophila willistoni</name>
    <name type="common">Fruit fly</name>
    <dbReference type="NCBI Taxonomy" id="7260"/>
    <lineage>
        <taxon>Eukaryota</taxon>
        <taxon>Metazoa</taxon>
        <taxon>Ecdysozoa</taxon>
        <taxon>Arthropoda</taxon>
        <taxon>Hexapoda</taxon>
        <taxon>Insecta</taxon>
        <taxon>Pterygota</taxon>
        <taxon>Neoptera</taxon>
        <taxon>Endopterygota</taxon>
        <taxon>Diptera</taxon>
        <taxon>Brachycera</taxon>
        <taxon>Muscomorpha</taxon>
        <taxon>Ephydroidea</taxon>
        <taxon>Drosophilidae</taxon>
        <taxon>Drosophila</taxon>
        <taxon>Sophophora</taxon>
    </lineage>
</organism>
<gene>
    <name evidence="1" type="primary">Dwil\GK28248</name>
    <name evidence="1" type="ORF">Dwil_GK28248</name>
</gene>
<dbReference type="OrthoDB" id="7866453at2759"/>
<sequence length="170" mass="19538">MGRDPPSLHSLHSPGLDSTGLDWVSVKGQCVDCNKHWQVFCQSNYTGYFCEKGAKVTEKYLTKDEYSTSTIGTAMFDQCTPYPYFLDYAKTFCCFYSPSVGCQVAINPTLYRYEAYPNRFCSQCEKYCRCNEPSPNKGYSIKSWTRRRLLDSLTKLILTLTINFIVQSHQ</sequence>
<accession>A0A0Q9WQ63</accession>
<name>A0A0Q9WQ63_DROWI</name>
<keyword evidence="2" id="KW-1185">Reference proteome</keyword>